<comment type="caution">
    <text evidence="2">The sequence shown here is derived from an EMBL/GenBank/DDBJ whole genome shotgun (WGS) entry which is preliminary data.</text>
</comment>
<name>A0ABQ5TFT4_9BACI</name>
<dbReference type="Proteomes" id="UP001275436">
    <property type="component" value="Unassembled WGS sequence"/>
</dbReference>
<dbReference type="RefSeq" id="WP_317957917.1">
    <property type="nucleotide sequence ID" value="NZ_BSKO01000001.1"/>
</dbReference>
<accession>A0ABQ5TFT4</accession>
<reference evidence="2 3" key="1">
    <citation type="submission" date="2023-02" db="EMBL/GenBank/DDBJ databases">
        <title>Oceanobacillus kimchii IFOP_LL358 isolated form Alexandrium catenella lab strain.</title>
        <authorList>
            <person name="Gajardo G."/>
            <person name="Ueki S."/>
            <person name="Maruyama F."/>
        </authorList>
    </citation>
    <scope>NUCLEOTIDE SEQUENCE [LARGE SCALE GENOMIC DNA]</scope>
    <source>
        <strain evidence="2 3">IFOP_LL358</strain>
    </source>
</reference>
<protein>
    <recommendedName>
        <fullName evidence="4">Lipoprotein</fullName>
    </recommendedName>
</protein>
<gene>
    <name evidence="2" type="ORF">MACH08_15200</name>
</gene>
<evidence type="ECO:0000313" key="3">
    <source>
        <dbReference type="Proteomes" id="UP001275436"/>
    </source>
</evidence>
<evidence type="ECO:0000256" key="1">
    <source>
        <dbReference type="SAM" id="MobiDB-lite"/>
    </source>
</evidence>
<evidence type="ECO:0000313" key="2">
    <source>
        <dbReference type="EMBL" id="GLO65736.1"/>
    </source>
</evidence>
<feature type="region of interest" description="Disordered" evidence="1">
    <location>
        <begin position="1"/>
        <end position="23"/>
    </location>
</feature>
<proteinExistence type="predicted"/>
<dbReference type="EMBL" id="BSKO01000001">
    <property type="protein sequence ID" value="GLO65736.1"/>
    <property type="molecule type" value="Genomic_DNA"/>
</dbReference>
<sequence>MIAGCGTNDDEKENLLPSDINAEDLPDVPALQDEFTREFIQSIEPVREGFYPFVSKSKSFTMDFPQDMIVNIESHIVGPDNRSETITWGSSNRNLEVYPNYILHYYRGEPVEENSKNTISLSHGRDLNFEDIKTNNETNLSIADYKFNEKLYSIAALIWNEYGQIHLNVSFTCTEANQCKEHVSKEKDNIIEILKTIDVINNESK</sequence>
<keyword evidence="3" id="KW-1185">Reference proteome</keyword>
<evidence type="ECO:0008006" key="4">
    <source>
        <dbReference type="Google" id="ProtNLM"/>
    </source>
</evidence>
<organism evidence="2 3">
    <name type="scientific">Oceanobacillus kimchii</name>
    <dbReference type="NCBI Taxonomy" id="746691"/>
    <lineage>
        <taxon>Bacteria</taxon>
        <taxon>Bacillati</taxon>
        <taxon>Bacillota</taxon>
        <taxon>Bacilli</taxon>
        <taxon>Bacillales</taxon>
        <taxon>Bacillaceae</taxon>
        <taxon>Oceanobacillus</taxon>
    </lineage>
</organism>